<protein>
    <submittedName>
        <fullName evidence="3">AAA family ATPase</fullName>
    </submittedName>
</protein>
<dbReference type="InterPro" id="IPR049945">
    <property type="entry name" value="AAA_22"/>
</dbReference>
<sequence>MYNEYFGLTDRPFSIAPDPRYLYMSEQHKEALAHLMYGVKQDGGFILLTGEVGTGKTTVCRCFLKQLDDSIDVAYIVNPKQTSSELLESMCDDLGIPRVQDDQSIKSLTDVITNRLLENHAVGKSTVLLIDEAQNLSVEVLEQLRLLTNLETDQKKLLQIILLGQPELLDILAKPELRQLSQRVTARFHMGRLSRKDIIPYVQHRLAVAGCRMALFPQSTAKVIERASGGVPRLINLICDRALLGVYSSNGTTVTVQTLKQAAKEVLGEQKQSTCNKGTERFWVLGSALLVIQFLAVLLWLFKPWADDPIVMQRDSANSESTIALSESSEILRAHGVSDSLAVIQGSEANGIDNLFNANAFAMLGRPWGINALPNNKSQLCDDLSKTLLKCSGQNVSWKKLETINRPFVATAIVQGKSQYLFVDQLIEDEQGLKLRVVLESGDVELVNQALFVQLWTGQIDYLWLQPSQDIPLLKPGDAHSYVQKVRLLLTGEQGDLVYDQELSGLVRDFQSDMGVVSDGVIGPETIMLMNSVSGEVPVLKEQATNLRINMPSHIDQGAPLTEDDSVSQPESKSLNSNDLNVSLDSVEARG</sequence>
<comment type="caution">
    <text evidence="3">The sequence shown here is derived from an EMBL/GenBank/DDBJ whole genome shotgun (WGS) entry which is preliminary data.</text>
</comment>
<dbReference type="RefSeq" id="WP_386720557.1">
    <property type="nucleotide sequence ID" value="NZ_JBHRSZ010000004.1"/>
</dbReference>
<dbReference type="InterPro" id="IPR036365">
    <property type="entry name" value="PGBD-like_sf"/>
</dbReference>
<gene>
    <name evidence="3" type="ORF">ACFOEK_11035</name>
</gene>
<dbReference type="InterPro" id="IPR052026">
    <property type="entry name" value="ExeA_AAA_ATPase_DNA-bind"/>
</dbReference>
<dbReference type="Gene3D" id="3.90.70.10">
    <property type="entry name" value="Cysteine proteinases"/>
    <property type="match status" value="1"/>
</dbReference>
<dbReference type="SUPFAM" id="SSF47090">
    <property type="entry name" value="PGBD-like"/>
    <property type="match status" value="1"/>
</dbReference>
<dbReference type="Gene3D" id="1.10.101.10">
    <property type="entry name" value="PGBD-like superfamily/PGBD"/>
    <property type="match status" value="1"/>
</dbReference>
<proteinExistence type="predicted"/>
<feature type="compositionally biased region" description="Polar residues" evidence="1">
    <location>
        <begin position="567"/>
        <end position="584"/>
    </location>
</feature>
<dbReference type="InterPro" id="IPR027417">
    <property type="entry name" value="P-loop_NTPase"/>
</dbReference>
<organism evidence="3 4">
    <name type="scientific">Litoribrevibacter euphylliae</name>
    <dbReference type="NCBI Taxonomy" id="1834034"/>
    <lineage>
        <taxon>Bacteria</taxon>
        <taxon>Pseudomonadati</taxon>
        <taxon>Pseudomonadota</taxon>
        <taxon>Gammaproteobacteria</taxon>
        <taxon>Oceanospirillales</taxon>
        <taxon>Oceanospirillaceae</taxon>
        <taxon>Litoribrevibacter</taxon>
    </lineage>
</organism>
<dbReference type="Pfam" id="PF13401">
    <property type="entry name" value="AAA_22"/>
    <property type="match status" value="1"/>
</dbReference>
<evidence type="ECO:0000313" key="4">
    <source>
        <dbReference type="Proteomes" id="UP001595476"/>
    </source>
</evidence>
<feature type="domain" description="AAA+ ATPase" evidence="2">
    <location>
        <begin position="42"/>
        <end position="194"/>
    </location>
</feature>
<name>A0ABV7HCQ9_9GAMM</name>
<reference evidence="4" key="1">
    <citation type="journal article" date="2019" name="Int. J. Syst. Evol. Microbiol.">
        <title>The Global Catalogue of Microorganisms (GCM) 10K type strain sequencing project: providing services to taxonomists for standard genome sequencing and annotation.</title>
        <authorList>
            <consortium name="The Broad Institute Genomics Platform"/>
            <consortium name="The Broad Institute Genome Sequencing Center for Infectious Disease"/>
            <person name="Wu L."/>
            <person name="Ma J."/>
        </authorList>
    </citation>
    <scope>NUCLEOTIDE SEQUENCE [LARGE SCALE GENOMIC DNA]</scope>
    <source>
        <strain evidence="4">KCTC 52438</strain>
    </source>
</reference>
<dbReference type="PANTHER" id="PTHR35894">
    <property type="entry name" value="GENERAL SECRETION PATHWAY PROTEIN A-RELATED"/>
    <property type="match status" value="1"/>
</dbReference>
<evidence type="ECO:0000256" key="1">
    <source>
        <dbReference type="SAM" id="MobiDB-lite"/>
    </source>
</evidence>
<dbReference type="Proteomes" id="UP001595476">
    <property type="component" value="Unassembled WGS sequence"/>
</dbReference>
<keyword evidence="4" id="KW-1185">Reference proteome</keyword>
<dbReference type="EMBL" id="JBHRSZ010000004">
    <property type="protein sequence ID" value="MFC3151562.1"/>
    <property type="molecule type" value="Genomic_DNA"/>
</dbReference>
<dbReference type="InterPro" id="IPR036366">
    <property type="entry name" value="PGBDSf"/>
</dbReference>
<dbReference type="SUPFAM" id="SSF52540">
    <property type="entry name" value="P-loop containing nucleoside triphosphate hydrolases"/>
    <property type="match status" value="1"/>
</dbReference>
<dbReference type="InterPro" id="IPR003593">
    <property type="entry name" value="AAA+_ATPase"/>
</dbReference>
<dbReference type="PANTHER" id="PTHR35894:SF1">
    <property type="entry name" value="PHOSPHORIBULOKINASE _ URIDINE KINASE FAMILY"/>
    <property type="match status" value="1"/>
</dbReference>
<dbReference type="CDD" id="cd00009">
    <property type="entry name" value="AAA"/>
    <property type="match status" value="1"/>
</dbReference>
<dbReference type="Gene3D" id="3.40.50.300">
    <property type="entry name" value="P-loop containing nucleotide triphosphate hydrolases"/>
    <property type="match status" value="1"/>
</dbReference>
<dbReference type="SMART" id="SM00382">
    <property type="entry name" value="AAA"/>
    <property type="match status" value="1"/>
</dbReference>
<accession>A0ABV7HCQ9</accession>
<feature type="region of interest" description="Disordered" evidence="1">
    <location>
        <begin position="554"/>
        <end position="591"/>
    </location>
</feature>
<evidence type="ECO:0000259" key="2">
    <source>
        <dbReference type="SMART" id="SM00382"/>
    </source>
</evidence>
<evidence type="ECO:0000313" key="3">
    <source>
        <dbReference type="EMBL" id="MFC3151562.1"/>
    </source>
</evidence>